<protein>
    <recommendedName>
        <fullName evidence="4">Reverse transcriptase Ty1/copia-type domain-containing protein</fullName>
    </recommendedName>
</protein>
<proteinExistence type="predicted"/>
<dbReference type="AlphaFoldDB" id="A0A1Q9D4N7"/>
<dbReference type="OrthoDB" id="441852at2759"/>
<dbReference type="Proteomes" id="UP000186817">
    <property type="component" value="Unassembled WGS sequence"/>
</dbReference>
<feature type="region of interest" description="Disordered" evidence="1">
    <location>
        <begin position="109"/>
        <end position="140"/>
    </location>
</feature>
<keyword evidence="3" id="KW-1185">Reference proteome</keyword>
<dbReference type="EMBL" id="LSRX01000726">
    <property type="protein sequence ID" value="OLP90153.1"/>
    <property type="molecule type" value="Genomic_DNA"/>
</dbReference>
<evidence type="ECO:0000313" key="3">
    <source>
        <dbReference type="Proteomes" id="UP000186817"/>
    </source>
</evidence>
<sequence>MVAKDFQHLPHNTNACAASDTAPGLAEALSVDANMRRPELAHRFVKLQQSCRQRCLTRSQSFVKKTEVILNLNMNGYWIYLTLSCQPQTEEEELVPDDMMLDEFKKRTLESAQLQSEESSSKKTREGRPSQEEDVFHWDEHEDLTAVEGVDVEYEDLMEEEMEDAPRNEQGETPPELSPEALDAMDQEAAVEELNKLSKIGVIEEFQENHATGQEKRMDLREVYDWRFRDNRWKRRCRIVAREYRAGPSSTAETFSPTASNAAARLVLILHLIFPKRVIVVLDIRDAYLQVPQQEEVLVTISAWMKKVCNIGEGEREETMWLVEELEKIFRIEKEGPYPLNRVGKGEELRYLKNKYVFVEEGVAAQPNEKYIKKLLELHDLGRLKSKATPELVDLVKEDKSKEL</sequence>
<evidence type="ECO:0008006" key="4">
    <source>
        <dbReference type="Google" id="ProtNLM"/>
    </source>
</evidence>
<organism evidence="2 3">
    <name type="scientific">Symbiodinium microadriaticum</name>
    <name type="common">Dinoflagellate</name>
    <name type="synonym">Zooxanthella microadriatica</name>
    <dbReference type="NCBI Taxonomy" id="2951"/>
    <lineage>
        <taxon>Eukaryota</taxon>
        <taxon>Sar</taxon>
        <taxon>Alveolata</taxon>
        <taxon>Dinophyceae</taxon>
        <taxon>Suessiales</taxon>
        <taxon>Symbiodiniaceae</taxon>
        <taxon>Symbiodinium</taxon>
    </lineage>
</organism>
<gene>
    <name evidence="2" type="ORF">AK812_SmicGene28319</name>
</gene>
<feature type="compositionally biased region" description="Basic and acidic residues" evidence="1">
    <location>
        <begin position="119"/>
        <end position="140"/>
    </location>
</feature>
<comment type="caution">
    <text evidence="2">The sequence shown here is derived from an EMBL/GenBank/DDBJ whole genome shotgun (WGS) entry which is preliminary data.</text>
</comment>
<reference evidence="2 3" key="1">
    <citation type="submission" date="2016-02" db="EMBL/GenBank/DDBJ databases">
        <title>Genome analysis of coral dinoflagellate symbionts highlights evolutionary adaptations to a symbiotic lifestyle.</title>
        <authorList>
            <person name="Aranda M."/>
            <person name="Li Y."/>
            <person name="Liew Y.J."/>
            <person name="Baumgarten S."/>
            <person name="Simakov O."/>
            <person name="Wilson M."/>
            <person name="Piel J."/>
            <person name="Ashoor H."/>
            <person name="Bougouffa S."/>
            <person name="Bajic V.B."/>
            <person name="Ryu T."/>
            <person name="Ravasi T."/>
            <person name="Bayer T."/>
            <person name="Micklem G."/>
            <person name="Kim H."/>
            <person name="Bhak J."/>
            <person name="Lajeunesse T.C."/>
            <person name="Voolstra C.R."/>
        </authorList>
    </citation>
    <scope>NUCLEOTIDE SEQUENCE [LARGE SCALE GENOMIC DNA]</scope>
    <source>
        <strain evidence="2 3">CCMP2467</strain>
    </source>
</reference>
<feature type="region of interest" description="Disordered" evidence="1">
    <location>
        <begin position="160"/>
        <end position="179"/>
    </location>
</feature>
<name>A0A1Q9D4N7_SYMMI</name>
<accession>A0A1Q9D4N7</accession>
<evidence type="ECO:0000313" key="2">
    <source>
        <dbReference type="EMBL" id="OLP90153.1"/>
    </source>
</evidence>
<evidence type="ECO:0000256" key="1">
    <source>
        <dbReference type="SAM" id="MobiDB-lite"/>
    </source>
</evidence>